<feature type="transmembrane region" description="Helical" evidence="1">
    <location>
        <begin position="157"/>
        <end position="177"/>
    </location>
</feature>
<evidence type="ECO:0000259" key="2">
    <source>
        <dbReference type="Pfam" id="PF14378"/>
    </source>
</evidence>
<dbReference type="RefSeq" id="WP_007256881.1">
    <property type="nucleotide sequence ID" value="NZ_CH724109.1"/>
</dbReference>
<feature type="transmembrane region" description="Helical" evidence="1">
    <location>
        <begin position="90"/>
        <end position="108"/>
    </location>
</feature>
<dbReference type="STRING" id="314256.OG2516_16616"/>
<comment type="caution">
    <text evidence="3">The sequence shown here is derived from an EMBL/GenBank/DDBJ whole genome shotgun (WGS) entry which is preliminary data.</text>
</comment>
<dbReference type="HOGENOM" id="CLU_068047_0_0_5"/>
<keyword evidence="4" id="KW-1185">Reference proteome</keyword>
<dbReference type="OrthoDB" id="9816314at2"/>
<feature type="transmembrane region" description="Helical" evidence="1">
    <location>
        <begin position="262"/>
        <end position="280"/>
    </location>
</feature>
<protein>
    <recommendedName>
        <fullName evidence="2">Inositolphosphotransferase Aur1/Ipt1 domain-containing protein</fullName>
    </recommendedName>
</protein>
<keyword evidence="1" id="KW-1133">Transmembrane helix</keyword>
<dbReference type="AlphaFoldDB" id="Q2CCG0"/>
<keyword evidence="1" id="KW-0812">Transmembrane</keyword>
<organism evidence="3 4">
    <name type="scientific">Oceanicola granulosus (strain ATCC BAA-861 / DSM 15982 / KCTC 12143 / HTCC2516)</name>
    <dbReference type="NCBI Taxonomy" id="314256"/>
    <lineage>
        <taxon>Bacteria</taxon>
        <taxon>Pseudomonadati</taxon>
        <taxon>Pseudomonadota</taxon>
        <taxon>Alphaproteobacteria</taxon>
        <taxon>Rhodobacterales</taxon>
        <taxon>Roseobacteraceae</taxon>
        <taxon>Oceanicola</taxon>
    </lineage>
</organism>
<evidence type="ECO:0000313" key="3">
    <source>
        <dbReference type="EMBL" id="EAR50358.1"/>
    </source>
</evidence>
<feature type="transmembrane region" description="Helical" evidence="1">
    <location>
        <begin position="59"/>
        <end position="78"/>
    </location>
</feature>
<keyword evidence="1" id="KW-0472">Membrane</keyword>
<reference evidence="3 4" key="1">
    <citation type="journal article" date="2010" name="J. Bacteriol.">
        <title>Genome sequences of Oceanicola granulosus HTCC2516(T) and Oceanicola batsensis HTCC2597(TDelta).</title>
        <authorList>
            <person name="Thrash J.C."/>
            <person name="Cho J.C."/>
            <person name="Vergin K.L."/>
            <person name="Giovannoni S.J."/>
        </authorList>
    </citation>
    <scope>NUCLEOTIDE SEQUENCE [LARGE SCALE GENOMIC DNA]</scope>
    <source>
        <strain evidence="4">ATCC BAA-861 / DSM 15982 / KCTC 12143 / HTCC2516</strain>
    </source>
</reference>
<feature type="transmembrane region" description="Helical" evidence="1">
    <location>
        <begin position="189"/>
        <end position="214"/>
    </location>
</feature>
<dbReference type="InterPro" id="IPR026841">
    <property type="entry name" value="Aur1/Ipt1"/>
</dbReference>
<accession>Q2CCG0</accession>
<name>Q2CCG0_OCEGH</name>
<dbReference type="EMBL" id="AAOT01000030">
    <property type="protein sequence ID" value="EAR50358.1"/>
    <property type="molecule type" value="Genomic_DNA"/>
</dbReference>
<dbReference type="Pfam" id="PF14378">
    <property type="entry name" value="PAP2_3"/>
    <property type="match status" value="1"/>
</dbReference>
<gene>
    <name evidence="3" type="ORF">OG2516_16616</name>
</gene>
<feature type="transmembrane region" description="Helical" evidence="1">
    <location>
        <begin position="287"/>
        <end position="307"/>
    </location>
</feature>
<feature type="transmembrane region" description="Helical" evidence="1">
    <location>
        <begin position="313"/>
        <end position="331"/>
    </location>
</feature>
<dbReference type="Proteomes" id="UP000003635">
    <property type="component" value="Unassembled WGS sequence"/>
</dbReference>
<proteinExistence type="predicted"/>
<feature type="transmembrane region" description="Helical" evidence="1">
    <location>
        <begin position="21"/>
        <end position="39"/>
    </location>
</feature>
<dbReference type="GO" id="GO:0016020">
    <property type="term" value="C:membrane"/>
    <property type="evidence" value="ECO:0007669"/>
    <property type="project" value="UniProtKB-SubCell"/>
</dbReference>
<sequence length="350" mass="37244">MSSVPSPISAEPAGAAPLRRLMWFTVGYLAFAVLLASLVRGQPGLLFGQMRMMLGFLSYVLGSWATVLALALAVALWVFGAHRVAARARVVAGATLAVVLMLTAFSLVKTTMPALLPFWADPALAAVDRALHGGHDPYALLHDWAARVGLPGPRMHGFYLAVWALPAMGLPILLAAFDRDAARIRRFLLLYLFAWPVLGNVVALAGLSVGPVFYDRLLDTERFAGLTAALAASGLADSGLGSIQSLLWRDHLAGNTSPGSGISAFPSVHVATATVTALYLAERHRALVVPGVLFLLAILFFSIYSGYHYAVDGYVSIVLVTAAWALLRRPLSLPAAMRRRVAIAPVGGLR</sequence>
<feature type="domain" description="Inositolphosphotransferase Aur1/Ipt1" evidence="2">
    <location>
        <begin position="123"/>
        <end position="326"/>
    </location>
</feature>
<evidence type="ECO:0000256" key="1">
    <source>
        <dbReference type="SAM" id="Phobius"/>
    </source>
</evidence>
<evidence type="ECO:0000313" key="4">
    <source>
        <dbReference type="Proteomes" id="UP000003635"/>
    </source>
</evidence>
<dbReference type="eggNOG" id="COG0671">
    <property type="taxonomic scope" value="Bacteria"/>
</dbReference>